<keyword evidence="7" id="KW-1185">Reference proteome</keyword>
<dbReference type="PROSITE" id="PS50887">
    <property type="entry name" value="GGDEF"/>
    <property type="match status" value="1"/>
</dbReference>
<dbReference type="InterPro" id="IPR029787">
    <property type="entry name" value="Nucleotide_cyclase"/>
</dbReference>
<accession>A0A857JK79</accession>
<dbReference type="GO" id="GO:0052621">
    <property type="term" value="F:diguanylate cyclase activity"/>
    <property type="evidence" value="ECO:0007669"/>
    <property type="project" value="UniProtKB-EC"/>
</dbReference>
<protein>
    <recommendedName>
        <fullName evidence="2">diguanylate cyclase</fullName>
        <ecNumber evidence="2">2.7.7.65</ecNumber>
    </recommendedName>
</protein>
<dbReference type="GO" id="GO:0043709">
    <property type="term" value="P:cell adhesion involved in single-species biofilm formation"/>
    <property type="evidence" value="ECO:0007669"/>
    <property type="project" value="TreeGrafter"/>
</dbReference>
<feature type="transmembrane region" description="Helical" evidence="4">
    <location>
        <begin position="20"/>
        <end position="39"/>
    </location>
</feature>
<feature type="transmembrane region" description="Helical" evidence="4">
    <location>
        <begin position="45"/>
        <end position="65"/>
    </location>
</feature>
<dbReference type="PANTHER" id="PTHR45138">
    <property type="entry name" value="REGULATORY COMPONENTS OF SENSORY TRANSDUCTION SYSTEM"/>
    <property type="match status" value="1"/>
</dbReference>
<dbReference type="KEGG" id="pmes:FX988_01266"/>
<comment type="cofactor">
    <cofactor evidence="1">
        <name>Mg(2+)</name>
        <dbReference type="ChEBI" id="CHEBI:18420"/>
    </cofactor>
</comment>
<evidence type="ECO:0000313" key="7">
    <source>
        <dbReference type="Proteomes" id="UP000464524"/>
    </source>
</evidence>
<evidence type="ECO:0000256" key="3">
    <source>
        <dbReference type="ARBA" id="ARBA00034247"/>
    </source>
</evidence>
<dbReference type="PANTHER" id="PTHR45138:SF9">
    <property type="entry name" value="DIGUANYLATE CYCLASE DGCM-RELATED"/>
    <property type="match status" value="1"/>
</dbReference>
<dbReference type="EMBL" id="CP047656">
    <property type="protein sequence ID" value="QHJ11044.1"/>
    <property type="molecule type" value="Genomic_DNA"/>
</dbReference>
<dbReference type="OrthoDB" id="9803824at2"/>
<dbReference type="SUPFAM" id="SSF55073">
    <property type="entry name" value="Nucleotide cyclase"/>
    <property type="match status" value="1"/>
</dbReference>
<reference evidence="6 7" key="1">
    <citation type="submission" date="2019-12" db="EMBL/GenBank/DDBJ databases">
        <title>Genome sequencing and assembly of endphytes of Porphyra tenera.</title>
        <authorList>
            <person name="Park J.M."/>
            <person name="Shin R."/>
            <person name="Jo S.H."/>
        </authorList>
    </citation>
    <scope>NUCLEOTIDE SEQUENCE [LARGE SCALE GENOMIC DNA]</scope>
    <source>
        <strain evidence="6 7">GPM4</strain>
    </source>
</reference>
<dbReference type="InterPro" id="IPR043128">
    <property type="entry name" value="Rev_trsase/Diguanyl_cyclase"/>
</dbReference>
<comment type="catalytic activity">
    <reaction evidence="3">
        <text>2 GTP = 3',3'-c-di-GMP + 2 diphosphate</text>
        <dbReference type="Rhea" id="RHEA:24898"/>
        <dbReference type="ChEBI" id="CHEBI:33019"/>
        <dbReference type="ChEBI" id="CHEBI:37565"/>
        <dbReference type="ChEBI" id="CHEBI:58805"/>
        <dbReference type="EC" id="2.7.7.65"/>
    </reaction>
</comment>
<keyword evidence="4" id="KW-1133">Transmembrane helix</keyword>
<dbReference type="InterPro" id="IPR050469">
    <property type="entry name" value="Diguanylate_Cyclase"/>
</dbReference>
<evidence type="ECO:0000259" key="5">
    <source>
        <dbReference type="PROSITE" id="PS50887"/>
    </source>
</evidence>
<feature type="transmembrane region" description="Helical" evidence="4">
    <location>
        <begin position="77"/>
        <end position="94"/>
    </location>
</feature>
<name>A0A857JK79_9ALTE</name>
<dbReference type="InterPro" id="IPR000160">
    <property type="entry name" value="GGDEF_dom"/>
</dbReference>
<organism evidence="6 7">
    <name type="scientific">Paraglaciecola mesophila</name>
    <dbReference type="NCBI Taxonomy" id="197222"/>
    <lineage>
        <taxon>Bacteria</taxon>
        <taxon>Pseudomonadati</taxon>
        <taxon>Pseudomonadota</taxon>
        <taxon>Gammaproteobacteria</taxon>
        <taxon>Alteromonadales</taxon>
        <taxon>Alteromonadaceae</taxon>
        <taxon>Paraglaciecola</taxon>
    </lineage>
</organism>
<keyword evidence="4" id="KW-0812">Transmembrane</keyword>
<feature type="transmembrane region" description="Helical" evidence="4">
    <location>
        <begin position="100"/>
        <end position="120"/>
    </location>
</feature>
<dbReference type="FunFam" id="3.30.70.270:FF:000001">
    <property type="entry name" value="Diguanylate cyclase domain protein"/>
    <property type="match status" value="1"/>
</dbReference>
<dbReference type="SMART" id="SM00267">
    <property type="entry name" value="GGDEF"/>
    <property type="match status" value="1"/>
</dbReference>
<evidence type="ECO:0000313" key="6">
    <source>
        <dbReference type="EMBL" id="QHJ11044.1"/>
    </source>
</evidence>
<dbReference type="CDD" id="cd01949">
    <property type="entry name" value="GGDEF"/>
    <property type="match status" value="1"/>
</dbReference>
<evidence type="ECO:0000256" key="2">
    <source>
        <dbReference type="ARBA" id="ARBA00012528"/>
    </source>
</evidence>
<keyword evidence="4" id="KW-0472">Membrane</keyword>
<dbReference type="Proteomes" id="UP000464524">
    <property type="component" value="Chromosome"/>
</dbReference>
<evidence type="ECO:0000256" key="4">
    <source>
        <dbReference type="SAM" id="Phobius"/>
    </source>
</evidence>
<dbReference type="NCBIfam" id="TIGR00254">
    <property type="entry name" value="GGDEF"/>
    <property type="match status" value="1"/>
</dbReference>
<dbReference type="RefSeq" id="WP_160178831.1">
    <property type="nucleotide sequence ID" value="NZ_CP047656.1"/>
</dbReference>
<gene>
    <name evidence="6" type="ORF">FX988_01266</name>
</gene>
<dbReference type="Pfam" id="PF00990">
    <property type="entry name" value="GGDEF"/>
    <property type="match status" value="1"/>
</dbReference>
<dbReference type="GO" id="GO:0005886">
    <property type="term" value="C:plasma membrane"/>
    <property type="evidence" value="ECO:0007669"/>
    <property type="project" value="TreeGrafter"/>
</dbReference>
<dbReference type="GO" id="GO:1902201">
    <property type="term" value="P:negative regulation of bacterial-type flagellum-dependent cell motility"/>
    <property type="evidence" value="ECO:0007669"/>
    <property type="project" value="TreeGrafter"/>
</dbReference>
<feature type="transmembrane region" description="Helical" evidence="4">
    <location>
        <begin position="127"/>
        <end position="147"/>
    </location>
</feature>
<dbReference type="AlphaFoldDB" id="A0A857JK79"/>
<sequence>MYMDVPSETSINLKKLRITLSMGGLLILSFIGIDLLLLPEVLHQAYYISRLGIQFPFLLTLYLLTFLSNYHSLHKHVLWLGVLGITYGNFWLLVQCWTQAELVFAWEGTLLYGLFGMFILRINFIYSLMYAVLSLVGFAWIIIHYPIYGEIGSIKFGFMLCGFAVSLVGVKQIESGFMRFQQLNNQLLYLNQIDPLTQLYNRGAMEQNFERMLSIAARTNTRISVFIVDLDNFKDFNDGYGHLRGDDVIQLQAQILRQIFNRETDMVARFGGEEFVVISLGNTNEEAKAQAARVLAAWQHKNVAHGKGSGQRIVSCSIGFINTEVDKSTEKKRLFELADSALYEAKNRGRARYVSATSCELAPA</sequence>
<evidence type="ECO:0000256" key="1">
    <source>
        <dbReference type="ARBA" id="ARBA00001946"/>
    </source>
</evidence>
<dbReference type="EC" id="2.7.7.65" evidence="2"/>
<dbReference type="Gene3D" id="3.30.70.270">
    <property type="match status" value="1"/>
</dbReference>
<feature type="domain" description="GGDEF" evidence="5">
    <location>
        <begin position="221"/>
        <end position="358"/>
    </location>
</feature>
<proteinExistence type="predicted"/>